<dbReference type="OrthoDB" id="9798157at2"/>
<evidence type="ECO:0000256" key="3">
    <source>
        <dbReference type="ARBA" id="ARBA00022723"/>
    </source>
</evidence>
<dbReference type="AlphaFoldDB" id="A0A401YX50"/>
<dbReference type="RefSeq" id="WP_126640950.1">
    <property type="nucleotide sequence ID" value="NZ_BIFH01000031.1"/>
</dbReference>
<evidence type="ECO:0000313" key="6">
    <source>
        <dbReference type="EMBL" id="GCD99105.1"/>
    </source>
</evidence>
<organism evidence="6 7">
    <name type="scientific">Embleya hyalina</name>
    <dbReference type="NCBI Taxonomy" id="516124"/>
    <lineage>
        <taxon>Bacteria</taxon>
        <taxon>Bacillati</taxon>
        <taxon>Actinomycetota</taxon>
        <taxon>Actinomycetes</taxon>
        <taxon>Kitasatosporales</taxon>
        <taxon>Streptomycetaceae</taxon>
        <taxon>Embleya</taxon>
    </lineage>
</organism>
<dbReference type="Gene3D" id="1.10.490.10">
    <property type="entry name" value="Globins"/>
    <property type="match status" value="1"/>
</dbReference>
<dbReference type="SUPFAM" id="SSF46458">
    <property type="entry name" value="Globin-like"/>
    <property type="match status" value="1"/>
</dbReference>
<keyword evidence="2 5" id="KW-0349">Heme</keyword>
<dbReference type="InterPro" id="IPR001486">
    <property type="entry name" value="Hemoglobin_trunc"/>
</dbReference>
<name>A0A401YX50_9ACTN</name>
<dbReference type="GO" id="GO:0020037">
    <property type="term" value="F:heme binding"/>
    <property type="evidence" value="ECO:0007669"/>
    <property type="project" value="InterPro"/>
</dbReference>
<dbReference type="GO" id="GO:0019825">
    <property type="term" value="F:oxygen binding"/>
    <property type="evidence" value="ECO:0007669"/>
    <property type="project" value="InterPro"/>
</dbReference>
<protein>
    <submittedName>
        <fullName evidence="6">Hemin receptor</fullName>
    </submittedName>
</protein>
<evidence type="ECO:0000256" key="5">
    <source>
        <dbReference type="PIRSR" id="PIRSR601486-1"/>
    </source>
</evidence>
<evidence type="ECO:0000313" key="7">
    <source>
        <dbReference type="Proteomes" id="UP000286931"/>
    </source>
</evidence>
<accession>A0A401YX50</accession>
<evidence type="ECO:0000256" key="1">
    <source>
        <dbReference type="ARBA" id="ARBA00022448"/>
    </source>
</evidence>
<evidence type="ECO:0000256" key="2">
    <source>
        <dbReference type="ARBA" id="ARBA00022617"/>
    </source>
</evidence>
<dbReference type="InterPro" id="IPR012292">
    <property type="entry name" value="Globin/Proto"/>
</dbReference>
<reference evidence="6 7" key="1">
    <citation type="submission" date="2018-12" db="EMBL/GenBank/DDBJ databases">
        <title>Draft genome sequence of Embleya hyalina NBRC 13850T.</title>
        <authorList>
            <person name="Komaki H."/>
            <person name="Hosoyama A."/>
            <person name="Kimura A."/>
            <person name="Ichikawa N."/>
            <person name="Tamura T."/>
        </authorList>
    </citation>
    <scope>NUCLEOTIDE SEQUENCE [LARGE SCALE GENOMIC DNA]</scope>
    <source>
        <strain evidence="6 7">NBRC 13850</strain>
    </source>
</reference>
<gene>
    <name evidence="6" type="ORF">EHYA_06817</name>
</gene>
<proteinExistence type="predicted"/>
<dbReference type="Pfam" id="PF01152">
    <property type="entry name" value="Bac_globin"/>
    <property type="match status" value="1"/>
</dbReference>
<keyword evidence="6" id="KW-0675">Receptor</keyword>
<comment type="caution">
    <text evidence="6">The sequence shown here is derived from an EMBL/GenBank/DDBJ whole genome shotgun (WGS) entry which is preliminary data.</text>
</comment>
<dbReference type="InterPro" id="IPR009050">
    <property type="entry name" value="Globin-like_sf"/>
</dbReference>
<keyword evidence="3 5" id="KW-0479">Metal-binding</keyword>
<dbReference type="GO" id="GO:0046872">
    <property type="term" value="F:metal ion binding"/>
    <property type="evidence" value="ECO:0007669"/>
    <property type="project" value="UniProtKB-KW"/>
</dbReference>
<keyword evidence="7" id="KW-1185">Reference proteome</keyword>
<keyword evidence="1" id="KW-0813">Transport</keyword>
<dbReference type="Proteomes" id="UP000286931">
    <property type="component" value="Unassembled WGS sequence"/>
</dbReference>
<keyword evidence="4 5" id="KW-0408">Iron</keyword>
<feature type="binding site" description="distal binding residue" evidence="5">
    <location>
        <position position="71"/>
    </location>
    <ligand>
        <name>heme</name>
        <dbReference type="ChEBI" id="CHEBI:30413"/>
    </ligand>
    <ligandPart>
        <name>Fe</name>
        <dbReference type="ChEBI" id="CHEBI:18248"/>
    </ligandPart>
</feature>
<dbReference type="EMBL" id="BIFH01000031">
    <property type="protein sequence ID" value="GCD99105.1"/>
    <property type="molecule type" value="Genomic_DNA"/>
</dbReference>
<evidence type="ECO:0000256" key="4">
    <source>
        <dbReference type="ARBA" id="ARBA00023004"/>
    </source>
</evidence>
<dbReference type="CDD" id="cd00454">
    <property type="entry name" value="TrHb1_N"/>
    <property type="match status" value="1"/>
</dbReference>
<sequence length="149" mass="16561">MSIYESIGGESVLVEVLDRLYRRIELDPDLARFFANSDLGRLEQRQAEFLGQALGGPVEYRGRVMWRGQAHGSAVQFRSRSMKDVHGFRGFRIEQRHFDKFVEHLAASLTAAGVPDDITEEILAVVAPLADEIVSGPPEWDDGGALTGF</sequence>